<evidence type="ECO:0000313" key="6">
    <source>
        <dbReference type="Proteomes" id="UP000187209"/>
    </source>
</evidence>
<dbReference type="PANTHER" id="PTHR13707">
    <property type="entry name" value="KETOACID-COENZYME A TRANSFERASE"/>
    <property type="match status" value="1"/>
</dbReference>
<dbReference type="NCBIfam" id="TIGR02428">
    <property type="entry name" value="pcaJ_scoB_fam"/>
    <property type="match status" value="1"/>
</dbReference>
<comment type="pathway">
    <text evidence="3">Ketone metabolism; succinyl-CoA degradation; acetoacetyl-CoA from succinyl-CoA: step 1/1.</text>
</comment>
<proteinExistence type="inferred from homology"/>
<evidence type="ECO:0000256" key="3">
    <source>
        <dbReference type="PIRNR" id="PIRNR000858"/>
    </source>
</evidence>
<evidence type="ECO:0000256" key="2">
    <source>
        <dbReference type="ARBA" id="ARBA00022679"/>
    </source>
</evidence>
<organism evidence="5 6">
    <name type="scientific">Stentor coeruleus</name>
    <dbReference type="NCBI Taxonomy" id="5963"/>
    <lineage>
        <taxon>Eukaryota</taxon>
        <taxon>Sar</taxon>
        <taxon>Alveolata</taxon>
        <taxon>Ciliophora</taxon>
        <taxon>Postciliodesmatophora</taxon>
        <taxon>Heterotrichea</taxon>
        <taxon>Heterotrichida</taxon>
        <taxon>Stentoridae</taxon>
        <taxon>Stentor</taxon>
    </lineage>
</organism>
<evidence type="ECO:0000256" key="1">
    <source>
        <dbReference type="ARBA" id="ARBA00007154"/>
    </source>
</evidence>
<dbReference type="EC" id="2.8.3.5" evidence="3"/>
<dbReference type="GO" id="GO:0046952">
    <property type="term" value="P:ketone body catabolic process"/>
    <property type="evidence" value="ECO:0007669"/>
    <property type="project" value="InterPro"/>
</dbReference>
<comment type="catalytic activity">
    <reaction evidence="3">
        <text>a 3-oxo acid + succinyl-CoA = a 3-oxoacyl-CoA + succinate</text>
        <dbReference type="Rhea" id="RHEA:24564"/>
        <dbReference type="ChEBI" id="CHEBI:30031"/>
        <dbReference type="ChEBI" id="CHEBI:35973"/>
        <dbReference type="ChEBI" id="CHEBI:57292"/>
        <dbReference type="ChEBI" id="CHEBI:90726"/>
        <dbReference type="EC" id="2.8.3.5"/>
    </reaction>
</comment>
<protein>
    <recommendedName>
        <fullName evidence="3">Succinyl-CoA:3-ketoacid-coenzyme A transferase</fullName>
        <ecNumber evidence="3">2.8.3.5</ecNumber>
    </recommendedName>
</protein>
<reference evidence="5 6" key="1">
    <citation type="submission" date="2016-11" db="EMBL/GenBank/DDBJ databases">
        <title>The macronuclear genome of Stentor coeruleus: a giant cell with tiny introns.</title>
        <authorList>
            <person name="Slabodnick M."/>
            <person name="Ruby J.G."/>
            <person name="Reiff S.B."/>
            <person name="Swart E.C."/>
            <person name="Gosai S."/>
            <person name="Prabakaran S."/>
            <person name="Witkowska E."/>
            <person name="Larue G.E."/>
            <person name="Fisher S."/>
            <person name="Freeman R.M."/>
            <person name="Gunawardena J."/>
            <person name="Chu W."/>
            <person name="Stover N.A."/>
            <person name="Gregory B.D."/>
            <person name="Nowacki M."/>
            <person name="Derisi J."/>
            <person name="Roy S.W."/>
            <person name="Marshall W.F."/>
            <person name="Sood P."/>
        </authorList>
    </citation>
    <scope>NUCLEOTIDE SEQUENCE [LARGE SCALE GENOMIC DNA]</scope>
    <source>
        <strain evidence="5">WM001</strain>
    </source>
</reference>
<keyword evidence="3" id="KW-0496">Mitochondrion</keyword>
<dbReference type="NCBIfam" id="TIGR02429">
    <property type="entry name" value="pcaI_scoA_fam"/>
    <property type="match status" value="1"/>
</dbReference>
<dbReference type="InterPro" id="IPR014388">
    <property type="entry name" value="3-oxoacid_CoA-transferase"/>
</dbReference>
<keyword evidence="6" id="KW-1185">Reference proteome</keyword>
<dbReference type="PIRSF" id="PIRSF000858">
    <property type="entry name" value="SCOT-t"/>
    <property type="match status" value="1"/>
</dbReference>
<dbReference type="SMART" id="SM00882">
    <property type="entry name" value="CoA_trans"/>
    <property type="match status" value="2"/>
</dbReference>
<comment type="similarity">
    <text evidence="1 3">Belongs to the 3-oxoacid CoA-transferase family.</text>
</comment>
<feature type="active site" description="5-glutamyl coenzyme A thioester intermediate" evidence="4">
    <location>
        <position position="314"/>
    </location>
</feature>
<dbReference type="InterPro" id="IPR012792">
    <property type="entry name" value="3-oxoacid_CoA-transf_A"/>
</dbReference>
<dbReference type="PANTHER" id="PTHR13707:SF60">
    <property type="entry name" value="ACETATE COA-TRANSFERASE SUBUNIT ALPHA"/>
    <property type="match status" value="1"/>
</dbReference>
<dbReference type="SUPFAM" id="SSF100950">
    <property type="entry name" value="NagB/RpiA/CoA transferase-like"/>
    <property type="match status" value="2"/>
</dbReference>
<evidence type="ECO:0000256" key="4">
    <source>
        <dbReference type="PIRSR" id="PIRSR000858-1"/>
    </source>
</evidence>
<dbReference type="Gene3D" id="3.40.1080.10">
    <property type="entry name" value="Glutaconate Coenzyme A-transferase"/>
    <property type="match status" value="2"/>
</dbReference>
<dbReference type="Proteomes" id="UP000187209">
    <property type="component" value="Unassembled WGS sequence"/>
</dbReference>
<dbReference type="InterPro" id="IPR037171">
    <property type="entry name" value="NagB/RpiA_transferase-like"/>
</dbReference>
<dbReference type="EMBL" id="MPUH01000452">
    <property type="protein sequence ID" value="OMJ79809.1"/>
    <property type="molecule type" value="Genomic_DNA"/>
</dbReference>
<dbReference type="OrthoDB" id="1933379at2759"/>
<dbReference type="UniPathway" id="UPA00929">
    <property type="reaction ID" value="UER00894"/>
</dbReference>
<comment type="function">
    <text evidence="3">Key enzyme for ketone body catabolism. Transfers the CoA moiety from succinate to acetoacetate. Formation of the enzyme-CoA intermediate proceeds via an unstable anhydride species formed between the carboxylate groups of the enzyme and substrate.</text>
</comment>
<evidence type="ECO:0000313" key="5">
    <source>
        <dbReference type="EMBL" id="OMJ79809.1"/>
    </source>
</evidence>
<dbReference type="GO" id="GO:0008260">
    <property type="term" value="F:succinyl-CoA:3-oxo-acid CoA-transferase activity"/>
    <property type="evidence" value="ECO:0007669"/>
    <property type="project" value="UniProtKB-EC"/>
</dbReference>
<gene>
    <name evidence="5" type="ORF">SteCoe_20057</name>
</gene>
<comment type="caution">
    <text evidence="5">The sequence shown here is derived from an EMBL/GenBank/DDBJ whole genome shotgun (WGS) entry which is preliminary data.</text>
</comment>
<dbReference type="InterPro" id="IPR012791">
    <property type="entry name" value="3-oxoacid_CoA-transf_B"/>
</dbReference>
<accession>A0A1R2BSL0</accession>
<dbReference type="AlphaFoldDB" id="A0A1R2BSL0"/>
<dbReference type="Pfam" id="PF01144">
    <property type="entry name" value="CoA_trans"/>
    <property type="match status" value="2"/>
</dbReference>
<name>A0A1R2BSL0_9CILI</name>
<dbReference type="InterPro" id="IPR004165">
    <property type="entry name" value="CoA_trans_fam_I"/>
</dbReference>
<keyword evidence="2 3" id="KW-0808">Transferase</keyword>
<sequence>MIRFAKRMINKVFKSSEEAVADIKSGKSISVGGFSLCGVPENLVQALCQRDIRDLTMYTLCTGTTYKGVGPLFINKQVSTVYATYIGANDEVERQYLNGELEVNFIPIGIFVEKLRSSSTGILGFYTSTGADSLVETGGFPTKFSRGGKTVERVSLPKTFKIHKGKKYLYEEAVSTDFALIKAWKADPMGNLVFRRTARNMNMDLPGTAKVTIAEVEELVGVGELDPDEIHVPGILVNRIVKGEKYEKPFENLILRDQRASKISQSPGAKARETIARRATFEIKTGMCVNLGVGIPTLITEYIPKGTDIMLHGENGLLGIGPYPEKGQEDPDNTNAGKESITLAKGASIFSMATSFGLIRGGHLDLTCVGALQVSQDGDFASWVVPGKVVRGMGGAMDLAASSSKLVVCMEHTAKGAPRVVEKCTLPITGKKSVDMLITELGVFEFRKDTGMTLIEIADGYDLDYVSKHTTAKFYTPSRITKMKQNWDLKGEKALEDLN</sequence>